<protein>
    <submittedName>
        <fullName evidence="2">Uncharacterized protein</fullName>
    </submittedName>
</protein>
<dbReference type="EMBL" id="LHXO01000099">
    <property type="protein sequence ID" value="KXA93770.1"/>
    <property type="molecule type" value="Genomic_DNA"/>
</dbReference>
<evidence type="ECO:0000313" key="3">
    <source>
        <dbReference type="Proteomes" id="UP000070284"/>
    </source>
</evidence>
<reference evidence="2 3" key="1">
    <citation type="journal article" date="2016" name="Sci. Rep.">
        <title>Metabolic traits of an uncultured archaeal lineage -MSBL1- from brine pools of the Red Sea.</title>
        <authorList>
            <person name="Mwirichia R."/>
            <person name="Alam I."/>
            <person name="Rashid M."/>
            <person name="Vinu M."/>
            <person name="Ba-Alawi W."/>
            <person name="Anthony Kamau A."/>
            <person name="Kamanda Ngugi D."/>
            <person name="Goker M."/>
            <person name="Klenk H.P."/>
            <person name="Bajic V."/>
            <person name="Stingl U."/>
        </authorList>
    </citation>
    <scope>NUCLEOTIDE SEQUENCE [LARGE SCALE GENOMIC DNA]</scope>
    <source>
        <strain evidence="2">SCGC-AAA259E19</strain>
    </source>
</reference>
<comment type="caution">
    <text evidence="2">The sequence shown here is derived from an EMBL/GenBank/DDBJ whole genome shotgun (WGS) entry which is preliminary data.</text>
</comment>
<dbReference type="AlphaFoldDB" id="A0A133UI05"/>
<accession>A0A133UI05</accession>
<name>A0A133UI05_9EURY</name>
<evidence type="ECO:0000256" key="1">
    <source>
        <dbReference type="SAM" id="Phobius"/>
    </source>
</evidence>
<dbReference type="Proteomes" id="UP000070284">
    <property type="component" value="Unassembled WGS sequence"/>
</dbReference>
<keyword evidence="3" id="KW-1185">Reference proteome</keyword>
<keyword evidence="1" id="KW-0472">Membrane</keyword>
<sequence length="335" mass="37948">MNWVLPILFGAGWSMIEAYRTWPIVIWQKFSLKVGAIGTTILCALLLTTMMEAKLSAELEVSADLAGVALFASFTIPAACLLSLVLMPPPTRKEKEDGVAEKYLERIKTLVDEDTIAAKLLEELREESIVEDISKKVGDRAVGRVEEVVEGLGGDLIGEAFEDADDFAEKIGDKVAEIVVGADSFEKGQSFQRLTCQLLSLLGFEVVNHPPKGMPDHEVSINGSLQFAVGTRQSHETKSRTVKWRDFQSGFNFARGRGVPFMIIWWNSSRDRLWIKVVEPAELDVEDERGFKLTMPKWVWRGEEKYTEQDDKDREKSYRRARAWLRNFMEEIRSP</sequence>
<keyword evidence="1" id="KW-1133">Transmembrane helix</keyword>
<proteinExistence type="predicted"/>
<feature type="transmembrane region" description="Helical" evidence="1">
    <location>
        <begin position="65"/>
        <end position="87"/>
    </location>
</feature>
<gene>
    <name evidence="2" type="ORF">AKJ65_05990</name>
</gene>
<evidence type="ECO:0000313" key="2">
    <source>
        <dbReference type="EMBL" id="KXA93770.1"/>
    </source>
</evidence>
<feature type="transmembrane region" description="Helical" evidence="1">
    <location>
        <begin position="34"/>
        <end position="53"/>
    </location>
</feature>
<organism evidence="2 3">
    <name type="scientific">candidate division MSBL1 archaeon SCGC-AAA259E19</name>
    <dbReference type="NCBI Taxonomy" id="1698264"/>
    <lineage>
        <taxon>Archaea</taxon>
        <taxon>Methanobacteriati</taxon>
        <taxon>Methanobacteriota</taxon>
        <taxon>candidate division MSBL1</taxon>
    </lineage>
</organism>
<keyword evidence="1" id="KW-0812">Transmembrane</keyword>